<reference evidence="7" key="1">
    <citation type="submission" date="2021-01" db="EMBL/GenBank/DDBJ databases">
        <authorList>
            <person name="Corre E."/>
            <person name="Pelletier E."/>
            <person name="Niang G."/>
            <person name="Scheremetjew M."/>
            <person name="Finn R."/>
            <person name="Kale V."/>
            <person name="Holt S."/>
            <person name="Cochrane G."/>
            <person name="Meng A."/>
            <person name="Brown T."/>
            <person name="Cohen L."/>
        </authorList>
    </citation>
    <scope>NUCLEOTIDE SEQUENCE</scope>
    <source>
        <strain evidence="7">CCMP644</strain>
    </source>
</reference>
<feature type="compositionally biased region" description="Basic and acidic residues" evidence="4">
    <location>
        <begin position="1"/>
        <end position="18"/>
    </location>
</feature>
<feature type="domain" description="Dynein regulatory complex protein 1/2 N-terminal" evidence="5">
    <location>
        <begin position="84"/>
        <end position="185"/>
    </location>
</feature>
<evidence type="ECO:0000256" key="2">
    <source>
        <dbReference type="ARBA" id="ARBA00023054"/>
    </source>
</evidence>
<proteinExistence type="inferred from homology"/>
<dbReference type="GO" id="GO:0070286">
    <property type="term" value="P:axonemal dynein complex assembly"/>
    <property type="evidence" value="ECO:0007669"/>
    <property type="project" value="InterPro"/>
</dbReference>
<evidence type="ECO:0000256" key="1">
    <source>
        <dbReference type="ARBA" id="ARBA00009688"/>
    </source>
</evidence>
<evidence type="ECO:0000259" key="5">
    <source>
        <dbReference type="Pfam" id="PF14772"/>
    </source>
</evidence>
<dbReference type="InterPro" id="IPR029440">
    <property type="entry name" value="DRC1_C"/>
</dbReference>
<dbReference type="EMBL" id="HBFX01016803">
    <property type="protein sequence ID" value="CAD8955586.1"/>
    <property type="molecule type" value="Transcribed_RNA"/>
</dbReference>
<feature type="domain" description="Dynein regulatory complex protein 1 C-terminal" evidence="6">
    <location>
        <begin position="583"/>
        <end position="640"/>
    </location>
</feature>
<comment type="similarity">
    <text evidence="1">Belongs to the DRC1 family.</text>
</comment>
<evidence type="ECO:0000256" key="4">
    <source>
        <dbReference type="SAM" id="MobiDB-lite"/>
    </source>
</evidence>
<dbReference type="PANTHER" id="PTHR21625">
    <property type="entry name" value="NYD-SP28 PROTEIN"/>
    <property type="match status" value="1"/>
</dbReference>
<dbReference type="GO" id="GO:0003352">
    <property type="term" value="P:regulation of cilium movement"/>
    <property type="evidence" value="ECO:0007669"/>
    <property type="project" value="TreeGrafter"/>
</dbReference>
<protein>
    <recommendedName>
        <fullName evidence="8">Dynein regulatory complex protein 1/2 N-terminal domain-containing protein</fullName>
    </recommendedName>
</protein>
<dbReference type="GO" id="GO:0005858">
    <property type="term" value="C:axonemal dynein complex"/>
    <property type="evidence" value="ECO:0007669"/>
    <property type="project" value="InterPro"/>
</dbReference>
<evidence type="ECO:0000256" key="3">
    <source>
        <dbReference type="SAM" id="Coils"/>
    </source>
</evidence>
<feature type="region of interest" description="Disordered" evidence="4">
    <location>
        <begin position="1"/>
        <end position="44"/>
    </location>
</feature>
<dbReference type="Pfam" id="PF14772">
    <property type="entry name" value="NYD-SP28"/>
    <property type="match status" value="1"/>
</dbReference>
<dbReference type="Pfam" id="PF14775">
    <property type="entry name" value="NYD-SP28_assoc"/>
    <property type="match status" value="1"/>
</dbReference>
<evidence type="ECO:0008006" key="8">
    <source>
        <dbReference type="Google" id="ProtNLM"/>
    </source>
</evidence>
<name>A0A6U4JQN1_HEMAN</name>
<evidence type="ECO:0000259" key="6">
    <source>
        <dbReference type="Pfam" id="PF14775"/>
    </source>
</evidence>
<dbReference type="AlphaFoldDB" id="A0A6U4JQN1"/>
<dbReference type="GO" id="GO:0060285">
    <property type="term" value="P:cilium-dependent cell motility"/>
    <property type="evidence" value="ECO:0007669"/>
    <property type="project" value="TreeGrafter"/>
</dbReference>
<dbReference type="InterPro" id="IPR039505">
    <property type="entry name" value="DRC1/2_N"/>
</dbReference>
<feature type="coiled-coil region" evidence="3">
    <location>
        <begin position="266"/>
        <end position="371"/>
    </location>
</feature>
<feature type="coiled-coil region" evidence="3">
    <location>
        <begin position="615"/>
        <end position="642"/>
    </location>
</feature>
<sequence>MDGRDEPSVDSKDREERIRARRTRIHEKLAAKESGEAGATVNVQKKKEIDKKEVLKGKSQIQESRRKLRQLLETGDEDVTRVRVEGDDRENQRRMNEEARRLDRRQKLLFEAESSARRNAAIAMKWASLFEKEIPLDLLNDMEAQREACLKVISQKDDLIKEFQLVLKSKDEEYVKSLKRWAEDIDTLLGAMTEQFRGQQRQYELETEEIESVFRQERKELIDTNRVEMEMLMEKRRMMEQSHMEDRQKRIELNQEQLQRNRLKDSEEYTNLKIKLETEIQKLEQQLEVMRATYQLNTEKLEYNFRVLSERDVENSNTINQQKRKLARLQDNLSSLMAKYSKTDKQFRTENMELTDEYRRITEQFQDLQGKYRHFQLSDARKYDEVWGMKEEEVKRLLGTVLQADKIIHEQQLGLYWYPPNEEAVNAAFHEARMRARAVGKKKAAEQHAQTDTLEALVSDVNPEVRRMFLLLCDEAGFLVESKVKKLVDSAQGSEGEGIKIESILKALGVTGDKDIERLQRFFFNDDEQGEPELISPDQACLAIKQFLKELMAQHTTVATAFHTTAAADDDAERPSHEARDIWDLCTTVIAPKTFRVWGALETFMVRYNHILTQRSEVIEDIDKLQSQNNELKMLLNQYLGSRINQELYVPPTATISRLTNTN</sequence>
<organism evidence="7">
    <name type="scientific">Hemiselmis andersenii</name>
    <name type="common">Cryptophyte alga</name>
    <dbReference type="NCBI Taxonomy" id="464988"/>
    <lineage>
        <taxon>Eukaryota</taxon>
        <taxon>Cryptophyceae</taxon>
        <taxon>Cryptomonadales</taxon>
        <taxon>Hemiselmidaceae</taxon>
        <taxon>Hemiselmis</taxon>
    </lineage>
</organism>
<gene>
    <name evidence="7" type="ORF">HAND00432_LOCUS10124</name>
</gene>
<feature type="compositionally biased region" description="Basic and acidic residues" evidence="4">
    <location>
        <begin position="26"/>
        <end position="35"/>
    </location>
</feature>
<dbReference type="InterPro" id="IPR039750">
    <property type="entry name" value="DRC1/DRC2"/>
</dbReference>
<dbReference type="PANTHER" id="PTHR21625:SF1">
    <property type="entry name" value="DYNEIN REGULATORY COMPLEX PROTEIN 1"/>
    <property type="match status" value="1"/>
</dbReference>
<keyword evidence="2 3" id="KW-0175">Coiled coil</keyword>
<evidence type="ECO:0000313" key="7">
    <source>
        <dbReference type="EMBL" id="CAD8955586.1"/>
    </source>
</evidence>
<accession>A0A6U4JQN1</accession>